<evidence type="ECO:0000313" key="1">
    <source>
        <dbReference type="EMBL" id="KJR87154.1"/>
    </source>
</evidence>
<dbReference type="VEuPathDB" id="FungiDB:SPSK_02006"/>
<evidence type="ECO:0000313" key="2">
    <source>
        <dbReference type="Proteomes" id="UP000033710"/>
    </source>
</evidence>
<accession>A0A0F2MDJ3</accession>
<gene>
    <name evidence="1" type="ORF">SPSK_02006</name>
</gene>
<dbReference type="KEGG" id="ssck:SPSK_02006"/>
<reference evidence="1 2" key="2">
    <citation type="journal article" date="2015" name="Eukaryot. Cell">
        <title>Asexual propagation of a virulent clone complex in a human and feline outbreak of sporotrichosis.</title>
        <authorList>
            <person name="Teixeira Mde M."/>
            <person name="Rodrigues A.M."/>
            <person name="Tsui C.K."/>
            <person name="de Almeida L.G."/>
            <person name="Van Diepeningen A.D."/>
            <person name="van den Ende B.G."/>
            <person name="Fernandes G.F."/>
            <person name="Kano R."/>
            <person name="Hamelin R.C."/>
            <person name="Lopes-Bezerra L.M."/>
            <person name="Vasconcelos A.T."/>
            <person name="de Hoog S."/>
            <person name="de Camargo Z.P."/>
            <person name="Felipe M.S."/>
        </authorList>
    </citation>
    <scope>NUCLEOTIDE SEQUENCE [LARGE SCALE GENOMIC DNA]</scope>
    <source>
        <strain evidence="1 2">1099-18</strain>
    </source>
</reference>
<dbReference type="EMBL" id="AXCR01000005">
    <property type="protein sequence ID" value="KJR87154.1"/>
    <property type="molecule type" value="Genomic_DNA"/>
</dbReference>
<proteinExistence type="predicted"/>
<sequence>MGLVVDNHGRETGVGGRVEMEVSGVEKKKTSNYVLVVKETRTQLRECEKASMDDVEWARVRKKRDYNGEIQIVKRRQWRKRRDSRKKKQADRRVRSFLTSLFDVAQRHKDFFFSGERGKERKWADEEAWEVASEKVWVP</sequence>
<dbReference type="GeneID" id="27664181"/>
<dbReference type="RefSeq" id="XP_016589830.1">
    <property type="nucleotide sequence ID" value="XM_016728904.1"/>
</dbReference>
<protein>
    <submittedName>
        <fullName evidence="1">Uncharacterized protein</fullName>
    </submittedName>
</protein>
<organism evidence="1 2">
    <name type="scientific">Sporothrix schenckii 1099-18</name>
    <dbReference type="NCBI Taxonomy" id="1397361"/>
    <lineage>
        <taxon>Eukaryota</taxon>
        <taxon>Fungi</taxon>
        <taxon>Dikarya</taxon>
        <taxon>Ascomycota</taxon>
        <taxon>Pezizomycotina</taxon>
        <taxon>Sordariomycetes</taxon>
        <taxon>Sordariomycetidae</taxon>
        <taxon>Ophiostomatales</taxon>
        <taxon>Ophiostomataceae</taxon>
        <taxon>Sporothrix</taxon>
    </lineage>
</organism>
<reference evidence="1 2" key="1">
    <citation type="journal article" date="2014" name="BMC Genomics">
        <title>Comparative genomics of the major fungal agents of human and animal Sporotrichosis: Sporothrix schenckii and Sporothrix brasiliensis.</title>
        <authorList>
            <person name="Teixeira M.M."/>
            <person name="de Almeida L.G."/>
            <person name="Kubitschek-Barreira P."/>
            <person name="Alves F.L."/>
            <person name="Kioshima E.S."/>
            <person name="Abadio A.K."/>
            <person name="Fernandes L."/>
            <person name="Derengowski L.S."/>
            <person name="Ferreira K.S."/>
            <person name="Souza R.C."/>
            <person name="Ruiz J.C."/>
            <person name="de Andrade N.C."/>
            <person name="Paes H.C."/>
            <person name="Nicola A.M."/>
            <person name="Albuquerque P."/>
            <person name="Gerber A.L."/>
            <person name="Martins V.P."/>
            <person name="Peconick L.D."/>
            <person name="Neto A.V."/>
            <person name="Chaucanez C.B."/>
            <person name="Silva P.A."/>
            <person name="Cunha O.L."/>
            <person name="de Oliveira F.F."/>
            <person name="dos Santos T.C."/>
            <person name="Barros A.L."/>
            <person name="Soares M.A."/>
            <person name="de Oliveira L.M."/>
            <person name="Marini M.M."/>
            <person name="Villalobos-Duno H."/>
            <person name="Cunha M.M."/>
            <person name="de Hoog S."/>
            <person name="da Silveira J.F."/>
            <person name="Henrissat B."/>
            <person name="Nino-Vega G.A."/>
            <person name="Cisalpino P.S."/>
            <person name="Mora-Montes H.M."/>
            <person name="Almeida S.R."/>
            <person name="Stajich J.E."/>
            <person name="Lopes-Bezerra L.M."/>
            <person name="Vasconcelos A.T."/>
            <person name="Felipe M.S."/>
        </authorList>
    </citation>
    <scope>NUCLEOTIDE SEQUENCE [LARGE SCALE GENOMIC DNA]</scope>
    <source>
        <strain evidence="1 2">1099-18</strain>
    </source>
</reference>
<dbReference type="Proteomes" id="UP000033710">
    <property type="component" value="Unassembled WGS sequence"/>
</dbReference>
<dbReference type="AlphaFoldDB" id="A0A0F2MDJ3"/>
<comment type="caution">
    <text evidence="1">The sequence shown here is derived from an EMBL/GenBank/DDBJ whole genome shotgun (WGS) entry which is preliminary data.</text>
</comment>
<name>A0A0F2MDJ3_SPOSC</name>